<evidence type="ECO:0000313" key="3">
    <source>
        <dbReference type="Proteomes" id="UP001595528"/>
    </source>
</evidence>
<evidence type="ECO:0000313" key="2">
    <source>
        <dbReference type="EMBL" id="MFC3226424.1"/>
    </source>
</evidence>
<dbReference type="NCBIfam" id="TIGR01444">
    <property type="entry name" value="fkbM_fam"/>
    <property type="match status" value="1"/>
</dbReference>
<dbReference type="GO" id="GO:0008168">
    <property type="term" value="F:methyltransferase activity"/>
    <property type="evidence" value="ECO:0007669"/>
    <property type="project" value="UniProtKB-KW"/>
</dbReference>
<accession>A0ABV7KWA9</accession>
<proteinExistence type="predicted"/>
<dbReference type="Proteomes" id="UP001595528">
    <property type="component" value="Unassembled WGS sequence"/>
</dbReference>
<dbReference type="InterPro" id="IPR053202">
    <property type="entry name" value="EGF_Rcpt_Signaling_Reg"/>
</dbReference>
<dbReference type="SUPFAM" id="SSF53335">
    <property type="entry name" value="S-adenosyl-L-methionine-dependent methyltransferases"/>
    <property type="match status" value="1"/>
</dbReference>
<dbReference type="RefSeq" id="WP_379898408.1">
    <property type="nucleotide sequence ID" value="NZ_JBHRTR010000013.1"/>
</dbReference>
<organism evidence="2 3">
    <name type="scientific">Marinibaculum pumilum</name>
    <dbReference type="NCBI Taxonomy" id="1766165"/>
    <lineage>
        <taxon>Bacteria</taxon>
        <taxon>Pseudomonadati</taxon>
        <taxon>Pseudomonadota</taxon>
        <taxon>Alphaproteobacteria</taxon>
        <taxon>Rhodospirillales</taxon>
        <taxon>Rhodospirillaceae</taxon>
        <taxon>Marinibaculum</taxon>
    </lineage>
</organism>
<keyword evidence="2" id="KW-0808">Transferase</keyword>
<dbReference type="EMBL" id="JBHRTR010000013">
    <property type="protein sequence ID" value="MFC3226424.1"/>
    <property type="molecule type" value="Genomic_DNA"/>
</dbReference>
<feature type="domain" description="Methyltransferase FkbM" evidence="1">
    <location>
        <begin position="91"/>
        <end position="253"/>
    </location>
</feature>
<sequence length="267" mass="30103">MTDDARQRATALEAQGWAALEEARDLLAGLVQAEGATDTAADAGQVRPHLWRIERSLEARRGMLRHFSQHGQDAWLDRHVFRGRRDGVFVDIGGYDGVTGSNTLFFELFMGWTGLLFEPVPDYCDRAARIRRCPCHCVALGAEEGHADFLQVERGFTQMSGLMRGMTERQLRVIRGNRRNRESLRQVPVRRLAPYLRAARISRIDYLSLDVEGGEMEILRTFPFADVPVAAWTVENNEGIPDIGELMARNGYRMAARIGVDEVYLPA</sequence>
<protein>
    <submittedName>
        <fullName evidence="2">FkbM family methyltransferase</fullName>
    </submittedName>
</protein>
<dbReference type="InterPro" id="IPR029063">
    <property type="entry name" value="SAM-dependent_MTases_sf"/>
</dbReference>
<keyword evidence="3" id="KW-1185">Reference proteome</keyword>
<dbReference type="InterPro" id="IPR006342">
    <property type="entry name" value="FkbM_mtfrase"/>
</dbReference>
<dbReference type="Gene3D" id="3.40.50.150">
    <property type="entry name" value="Vaccinia Virus protein VP39"/>
    <property type="match status" value="1"/>
</dbReference>
<dbReference type="Pfam" id="PF05050">
    <property type="entry name" value="Methyltransf_21"/>
    <property type="match status" value="1"/>
</dbReference>
<keyword evidence="2" id="KW-0489">Methyltransferase</keyword>
<dbReference type="PANTHER" id="PTHR34009">
    <property type="entry name" value="PROTEIN STAR"/>
    <property type="match status" value="1"/>
</dbReference>
<dbReference type="GO" id="GO:0032259">
    <property type="term" value="P:methylation"/>
    <property type="evidence" value="ECO:0007669"/>
    <property type="project" value="UniProtKB-KW"/>
</dbReference>
<dbReference type="PANTHER" id="PTHR34009:SF2">
    <property type="entry name" value="PROTEIN STAR"/>
    <property type="match status" value="1"/>
</dbReference>
<reference evidence="3" key="1">
    <citation type="journal article" date="2019" name="Int. J. Syst. Evol. Microbiol.">
        <title>The Global Catalogue of Microorganisms (GCM) 10K type strain sequencing project: providing services to taxonomists for standard genome sequencing and annotation.</title>
        <authorList>
            <consortium name="The Broad Institute Genomics Platform"/>
            <consortium name="The Broad Institute Genome Sequencing Center for Infectious Disease"/>
            <person name="Wu L."/>
            <person name="Ma J."/>
        </authorList>
    </citation>
    <scope>NUCLEOTIDE SEQUENCE [LARGE SCALE GENOMIC DNA]</scope>
    <source>
        <strain evidence="3">KCTC 42964</strain>
    </source>
</reference>
<comment type="caution">
    <text evidence="2">The sequence shown here is derived from an EMBL/GenBank/DDBJ whole genome shotgun (WGS) entry which is preliminary data.</text>
</comment>
<name>A0ABV7KWA9_9PROT</name>
<gene>
    <name evidence="2" type="ORF">ACFOGJ_04240</name>
</gene>
<evidence type="ECO:0000259" key="1">
    <source>
        <dbReference type="Pfam" id="PF05050"/>
    </source>
</evidence>